<feature type="transmembrane region" description="Helical" evidence="1">
    <location>
        <begin position="65"/>
        <end position="83"/>
    </location>
</feature>
<keyword evidence="1" id="KW-0472">Membrane</keyword>
<protein>
    <submittedName>
        <fullName evidence="3">Uncharacterized protein</fullName>
    </submittedName>
</protein>
<keyword evidence="1" id="KW-1133">Transmembrane helix</keyword>
<keyword evidence="1" id="KW-0812">Transmembrane</keyword>
<evidence type="ECO:0000256" key="1">
    <source>
        <dbReference type="SAM" id="Phobius"/>
    </source>
</evidence>
<evidence type="ECO:0000313" key="2">
    <source>
        <dbReference type="EMBL" id="QJA74082.1"/>
    </source>
</evidence>
<proteinExistence type="predicted"/>
<evidence type="ECO:0000313" key="3">
    <source>
        <dbReference type="EMBL" id="QJA87593.1"/>
    </source>
</evidence>
<dbReference type="EMBL" id="MT142073">
    <property type="protein sequence ID" value="QJA74082.1"/>
    <property type="molecule type" value="Genomic_DNA"/>
</dbReference>
<accession>A0A6M3KZD2</accession>
<gene>
    <name evidence="2" type="ORF">MM415A02106_0003</name>
    <name evidence="3" type="ORF">MM415B02953_0003</name>
</gene>
<sequence length="186" mass="21590">MSEVVTITHTKVYPLTNHIDPIPFFEAGNKQGDLFSHKMLSYPLRDIVIEKIKAPMMDSLKAGKSFPNLVMVFVTLLITAWRIRKYVGKVTKENSVFKNVHVWLDAIEMVKECHHNQGRDLMVNSAMEIIAAIIEHDHYYRGIAYRIAGFIIKKAEAGEWIVEPDPPQNEFKKCWDENKYMEVIRK</sequence>
<reference evidence="3" key="1">
    <citation type="submission" date="2020-03" db="EMBL/GenBank/DDBJ databases">
        <title>The deep terrestrial virosphere.</title>
        <authorList>
            <person name="Holmfeldt K."/>
            <person name="Nilsson E."/>
            <person name="Simone D."/>
            <person name="Lopez-Fernandez M."/>
            <person name="Wu X."/>
            <person name="de Brujin I."/>
            <person name="Lundin D."/>
            <person name="Andersson A."/>
            <person name="Bertilsson S."/>
            <person name="Dopson M."/>
        </authorList>
    </citation>
    <scope>NUCLEOTIDE SEQUENCE</scope>
    <source>
        <strain evidence="2">MM415A02106</strain>
        <strain evidence="3">MM415B02953</strain>
    </source>
</reference>
<organism evidence="3">
    <name type="scientific">viral metagenome</name>
    <dbReference type="NCBI Taxonomy" id="1070528"/>
    <lineage>
        <taxon>unclassified sequences</taxon>
        <taxon>metagenomes</taxon>
        <taxon>organismal metagenomes</taxon>
    </lineage>
</organism>
<name>A0A6M3KZD2_9ZZZZ</name>
<dbReference type="AlphaFoldDB" id="A0A6M3KZD2"/>
<dbReference type="EMBL" id="MT142719">
    <property type="protein sequence ID" value="QJA87593.1"/>
    <property type="molecule type" value="Genomic_DNA"/>
</dbReference>